<proteinExistence type="predicted"/>
<gene>
    <name evidence="2" type="ORF">BO80DRAFT_200809</name>
</gene>
<feature type="transmembrane region" description="Helical" evidence="1">
    <location>
        <begin position="41"/>
        <end position="63"/>
    </location>
</feature>
<dbReference type="Proteomes" id="UP000249402">
    <property type="component" value="Unassembled WGS sequence"/>
</dbReference>
<evidence type="ECO:0000313" key="3">
    <source>
        <dbReference type="Proteomes" id="UP000249402"/>
    </source>
</evidence>
<keyword evidence="1" id="KW-0472">Membrane</keyword>
<dbReference type="EMBL" id="KZ824467">
    <property type="protein sequence ID" value="RAK97046.1"/>
    <property type="molecule type" value="Genomic_DNA"/>
</dbReference>
<protein>
    <submittedName>
        <fullName evidence="2">Uncharacterized protein</fullName>
    </submittedName>
</protein>
<keyword evidence="3" id="KW-1185">Reference proteome</keyword>
<sequence length="139" mass="15112">MTAAELRLAASCNVTRRFRCTASMYPVIEVLGSGFEFFPSLFRRVSLIYLSFLLSAGIIDLILRTVFHVDSLVAFPTRFADACPVPPPDGLYIVDRKSGDGRDHIHLVSASLVGTTNGRARIKGNGISPISREPSLESG</sequence>
<keyword evidence="1" id="KW-0812">Transmembrane</keyword>
<dbReference type="GeneID" id="37219072"/>
<reference evidence="2 3" key="1">
    <citation type="submission" date="2018-02" db="EMBL/GenBank/DDBJ databases">
        <title>The genomes of Aspergillus section Nigri reveals drivers in fungal speciation.</title>
        <authorList>
            <consortium name="DOE Joint Genome Institute"/>
            <person name="Vesth T.C."/>
            <person name="Nybo J."/>
            <person name="Theobald S."/>
            <person name="Brandl J."/>
            <person name="Frisvad J.C."/>
            <person name="Nielsen K.F."/>
            <person name="Lyhne E.K."/>
            <person name="Kogle M.E."/>
            <person name="Kuo A."/>
            <person name="Riley R."/>
            <person name="Clum A."/>
            <person name="Nolan M."/>
            <person name="Lipzen A."/>
            <person name="Salamov A."/>
            <person name="Henrissat B."/>
            <person name="Wiebenga A."/>
            <person name="De vries R.P."/>
            <person name="Grigoriev I.V."/>
            <person name="Mortensen U.H."/>
            <person name="Andersen M.R."/>
            <person name="Baker S.E."/>
        </authorList>
    </citation>
    <scope>NUCLEOTIDE SEQUENCE [LARGE SCALE GENOMIC DNA]</scope>
    <source>
        <strain evidence="2 3">CBS 121593</strain>
    </source>
</reference>
<evidence type="ECO:0000313" key="2">
    <source>
        <dbReference type="EMBL" id="RAK97046.1"/>
    </source>
</evidence>
<dbReference type="VEuPathDB" id="FungiDB:BO80DRAFT_200809"/>
<evidence type="ECO:0000256" key="1">
    <source>
        <dbReference type="SAM" id="Phobius"/>
    </source>
</evidence>
<accession>A0A395GNY6</accession>
<keyword evidence="1" id="KW-1133">Transmembrane helix</keyword>
<dbReference type="RefSeq" id="XP_025571374.1">
    <property type="nucleotide sequence ID" value="XM_025714207.1"/>
</dbReference>
<organism evidence="2 3">
    <name type="scientific">Aspergillus ibericus CBS 121593</name>
    <dbReference type="NCBI Taxonomy" id="1448316"/>
    <lineage>
        <taxon>Eukaryota</taxon>
        <taxon>Fungi</taxon>
        <taxon>Dikarya</taxon>
        <taxon>Ascomycota</taxon>
        <taxon>Pezizomycotina</taxon>
        <taxon>Eurotiomycetes</taxon>
        <taxon>Eurotiomycetidae</taxon>
        <taxon>Eurotiales</taxon>
        <taxon>Aspergillaceae</taxon>
        <taxon>Aspergillus</taxon>
        <taxon>Aspergillus subgen. Circumdati</taxon>
    </lineage>
</organism>
<name>A0A395GNY6_9EURO</name>
<dbReference type="AlphaFoldDB" id="A0A395GNY6"/>